<dbReference type="InterPro" id="IPR038336">
    <property type="entry name" value="NET_sf"/>
</dbReference>
<name>A0A1R2C143_9CILI</name>
<dbReference type="Pfam" id="PF17035">
    <property type="entry name" value="BET"/>
    <property type="match status" value="1"/>
</dbReference>
<dbReference type="InterPro" id="IPR027353">
    <property type="entry name" value="NET_dom"/>
</dbReference>
<evidence type="ECO:0000313" key="3">
    <source>
        <dbReference type="Proteomes" id="UP000187209"/>
    </source>
</evidence>
<dbReference type="Proteomes" id="UP000187209">
    <property type="component" value="Unassembled WGS sequence"/>
</dbReference>
<feature type="domain" description="NET" evidence="1">
    <location>
        <begin position="39"/>
        <end position="101"/>
    </location>
</feature>
<organism evidence="2 3">
    <name type="scientific">Stentor coeruleus</name>
    <dbReference type="NCBI Taxonomy" id="5963"/>
    <lineage>
        <taxon>Eukaryota</taxon>
        <taxon>Sar</taxon>
        <taxon>Alveolata</taxon>
        <taxon>Ciliophora</taxon>
        <taxon>Postciliodesmatophora</taxon>
        <taxon>Heterotrichea</taxon>
        <taxon>Heterotrichida</taxon>
        <taxon>Stentoridae</taxon>
        <taxon>Stentor</taxon>
    </lineage>
</organism>
<dbReference type="Gene3D" id="1.20.1270.220">
    <property type="match status" value="1"/>
</dbReference>
<evidence type="ECO:0000313" key="2">
    <source>
        <dbReference type="EMBL" id="OMJ82744.1"/>
    </source>
</evidence>
<keyword evidence="3" id="KW-1185">Reference proteome</keyword>
<sequence length="109" mass="12898">MFLEKQTIRYCNKLRLKIPYSNKKKTNNDTMNDDMKSATYEDKWNMTESIRTLDQIALEKVIEVVKEKSPESIEILDTDKIKIKLDVISRETFNHIQTIIDESTLESLR</sequence>
<dbReference type="EMBL" id="MPUH01000328">
    <property type="protein sequence ID" value="OMJ82744.1"/>
    <property type="molecule type" value="Genomic_DNA"/>
</dbReference>
<evidence type="ECO:0000259" key="1">
    <source>
        <dbReference type="Pfam" id="PF17035"/>
    </source>
</evidence>
<gene>
    <name evidence="2" type="ORF">SteCoe_16445</name>
</gene>
<comment type="caution">
    <text evidence="2">The sequence shown here is derived from an EMBL/GenBank/DDBJ whole genome shotgun (WGS) entry which is preliminary data.</text>
</comment>
<proteinExistence type="predicted"/>
<reference evidence="2 3" key="1">
    <citation type="submission" date="2016-11" db="EMBL/GenBank/DDBJ databases">
        <title>The macronuclear genome of Stentor coeruleus: a giant cell with tiny introns.</title>
        <authorList>
            <person name="Slabodnick M."/>
            <person name="Ruby J.G."/>
            <person name="Reiff S.B."/>
            <person name="Swart E.C."/>
            <person name="Gosai S."/>
            <person name="Prabakaran S."/>
            <person name="Witkowska E."/>
            <person name="Larue G.E."/>
            <person name="Fisher S."/>
            <person name="Freeman R.M."/>
            <person name="Gunawardena J."/>
            <person name="Chu W."/>
            <person name="Stover N.A."/>
            <person name="Gregory B.D."/>
            <person name="Nowacki M."/>
            <person name="Derisi J."/>
            <person name="Roy S.W."/>
            <person name="Marshall W.F."/>
            <person name="Sood P."/>
        </authorList>
    </citation>
    <scope>NUCLEOTIDE SEQUENCE [LARGE SCALE GENOMIC DNA]</scope>
    <source>
        <strain evidence="2">WM001</strain>
    </source>
</reference>
<protein>
    <recommendedName>
        <fullName evidence="1">NET domain-containing protein</fullName>
    </recommendedName>
</protein>
<accession>A0A1R2C143</accession>
<dbReference type="AlphaFoldDB" id="A0A1R2C143"/>